<protein>
    <recommendedName>
        <fullName evidence="1">DUF6881 domain-containing protein</fullName>
    </recommendedName>
</protein>
<proteinExistence type="predicted"/>
<organism evidence="2 3">
    <name type="scientific">Actinomadura namibiensis</name>
    <dbReference type="NCBI Taxonomy" id="182080"/>
    <lineage>
        <taxon>Bacteria</taxon>
        <taxon>Bacillati</taxon>
        <taxon>Actinomycetota</taxon>
        <taxon>Actinomycetes</taxon>
        <taxon>Streptosporangiales</taxon>
        <taxon>Thermomonosporaceae</taxon>
        <taxon>Actinomadura</taxon>
    </lineage>
</organism>
<evidence type="ECO:0000259" key="1">
    <source>
        <dbReference type="Pfam" id="PF21812"/>
    </source>
</evidence>
<accession>A0A7W3QKG4</accession>
<dbReference type="RefSeq" id="WP_182842430.1">
    <property type="nucleotide sequence ID" value="NZ_BAAALP010000027.1"/>
</dbReference>
<name>A0A7W3QKG4_ACTNM</name>
<dbReference type="Pfam" id="PF21812">
    <property type="entry name" value="DUF6881"/>
    <property type="match status" value="1"/>
</dbReference>
<dbReference type="InterPro" id="IPR049248">
    <property type="entry name" value="DUF6881"/>
</dbReference>
<dbReference type="AlphaFoldDB" id="A0A7W3QKG4"/>
<feature type="domain" description="DUF6881" evidence="1">
    <location>
        <begin position="1"/>
        <end position="87"/>
    </location>
</feature>
<reference evidence="2 3" key="1">
    <citation type="submission" date="2020-08" db="EMBL/GenBank/DDBJ databases">
        <title>Genomic Encyclopedia of Type Strains, Phase IV (KMG-IV): sequencing the most valuable type-strain genomes for metagenomic binning, comparative biology and taxonomic classification.</title>
        <authorList>
            <person name="Goeker M."/>
        </authorList>
    </citation>
    <scope>NUCLEOTIDE SEQUENCE [LARGE SCALE GENOMIC DNA]</scope>
    <source>
        <strain evidence="2 3">DSM 44197</strain>
    </source>
</reference>
<evidence type="ECO:0000313" key="3">
    <source>
        <dbReference type="Proteomes" id="UP000572680"/>
    </source>
</evidence>
<dbReference type="EMBL" id="JACJIA010000002">
    <property type="protein sequence ID" value="MBA8949933.1"/>
    <property type="molecule type" value="Genomic_DNA"/>
</dbReference>
<sequence length="92" mass="10340">MKVEWLHSFDDEPVEVYSEVGDDGYETRKVELFPDGRLEYADGHRETGATGLSEVPVGTVAGIAAQEEFQPHVISRREFEEMWARAVAARGE</sequence>
<gene>
    <name evidence="2" type="ORF">HNR61_001546</name>
</gene>
<dbReference type="Proteomes" id="UP000572680">
    <property type="component" value="Unassembled WGS sequence"/>
</dbReference>
<comment type="caution">
    <text evidence="2">The sequence shown here is derived from an EMBL/GenBank/DDBJ whole genome shotgun (WGS) entry which is preliminary data.</text>
</comment>
<keyword evidence="3" id="KW-1185">Reference proteome</keyword>
<evidence type="ECO:0000313" key="2">
    <source>
        <dbReference type="EMBL" id="MBA8949933.1"/>
    </source>
</evidence>